<evidence type="ECO:0000313" key="2">
    <source>
        <dbReference type="EMBL" id="SVC76775.1"/>
    </source>
</evidence>
<feature type="non-terminal residue" evidence="2">
    <location>
        <position position="71"/>
    </location>
</feature>
<gene>
    <name evidence="2" type="ORF">METZ01_LOCUS329629</name>
</gene>
<protein>
    <submittedName>
        <fullName evidence="2">Uncharacterized protein</fullName>
    </submittedName>
</protein>
<organism evidence="2">
    <name type="scientific">marine metagenome</name>
    <dbReference type="NCBI Taxonomy" id="408172"/>
    <lineage>
        <taxon>unclassified sequences</taxon>
        <taxon>metagenomes</taxon>
        <taxon>ecological metagenomes</taxon>
    </lineage>
</organism>
<feature type="region of interest" description="Disordered" evidence="1">
    <location>
        <begin position="1"/>
        <end position="41"/>
    </location>
</feature>
<dbReference type="EMBL" id="UINC01109749">
    <property type="protein sequence ID" value="SVC76775.1"/>
    <property type="molecule type" value="Genomic_DNA"/>
</dbReference>
<dbReference type="AlphaFoldDB" id="A0A382PVT5"/>
<sequence>MARKSKSRPNHRKHRNSQRAQANVADVPIEKQLSEAPEEPTPILIDKGELRKTAQERAKNRPIRERILSFF</sequence>
<name>A0A382PVT5_9ZZZZ</name>
<evidence type="ECO:0000256" key="1">
    <source>
        <dbReference type="SAM" id="MobiDB-lite"/>
    </source>
</evidence>
<proteinExistence type="predicted"/>
<reference evidence="2" key="1">
    <citation type="submission" date="2018-05" db="EMBL/GenBank/DDBJ databases">
        <authorList>
            <person name="Lanie J.A."/>
            <person name="Ng W.-L."/>
            <person name="Kazmierczak K.M."/>
            <person name="Andrzejewski T.M."/>
            <person name="Davidsen T.M."/>
            <person name="Wayne K.J."/>
            <person name="Tettelin H."/>
            <person name="Glass J.I."/>
            <person name="Rusch D."/>
            <person name="Podicherti R."/>
            <person name="Tsui H.-C.T."/>
            <person name="Winkler M.E."/>
        </authorList>
    </citation>
    <scope>NUCLEOTIDE SEQUENCE</scope>
</reference>
<feature type="compositionally biased region" description="Basic residues" evidence="1">
    <location>
        <begin position="1"/>
        <end position="17"/>
    </location>
</feature>
<accession>A0A382PVT5</accession>